<dbReference type="EMBL" id="MXAN01000048">
    <property type="protein sequence ID" value="OPH36631.1"/>
    <property type="molecule type" value="Genomic_DNA"/>
</dbReference>
<comment type="caution">
    <text evidence="2">The sequence shown here is derived from an EMBL/GenBank/DDBJ whole genome shotgun (WGS) entry which is preliminary data.</text>
</comment>
<keyword evidence="1" id="KW-0812">Transmembrane</keyword>
<evidence type="ECO:0000256" key="1">
    <source>
        <dbReference type="SAM" id="Phobius"/>
    </source>
</evidence>
<dbReference type="AlphaFoldDB" id="A0A1V4GWC2"/>
<name>A0A1V4GWC2_MORLA</name>
<dbReference type="InterPro" id="IPR009752">
    <property type="entry name" value="Phage_Mu_GpJ"/>
</dbReference>
<gene>
    <name evidence="2" type="ORF">B5J94_07035</name>
</gene>
<evidence type="ECO:0000313" key="2">
    <source>
        <dbReference type="EMBL" id="OPH36631.1"/>
    </source>
</evidence>
<evidence type="ECO:0008006" key="4">
    <source>
        <dbReference type="Google" id="ProtNLM"/>
    </source>
</evidence>
<dbReference type="Pfam" id="PF07030">
    <property type="entry name" value="Phage_Mu_Gp36"/>
    <property type="match status" value="1"/>
</dbReference>
<protein>
    <recommendedName>
        <fullName evidence="4">Mu-like prophage protein gp36</fullName>
    </recommendedName>
</protein>
<evidence type="ECO:0000313" key="3">
    <source>
        <dbReference type="Proteomes" id="UP000191025"/>
    </source>
</evidence>
<proteinExistence type="predicted"/>
<reference evidence="3" key="1">
    <citation type="submission" date="2017-03" db="EMBL/GenBank/DDBJ databases">
        <title>Draft genome sequence of Moraxella equi CCUG 4950T type strain.</title>
        <authorList>
            <person name="Salva-Serra F."/>
            <person name="Engstrom-Jakobsson H."/>
            <person name="Thorell K."/>
            <person name="Jaen-Luchoro D."/>
            <person name="Gonzales-Siles L."/>
            <person name="Karlsson R."/>
            <person name="Yazdan S."/>
            <person name="Boulund F."/>
            <person name="Johnning A."/>
            <person name="Engstrand L."/>
            <person name="Kristiansson E."/>
            <person name="Moore E."/>
        </authorList>
    </citation>
    <scope>NUCLEOTIDE SEQUENCE [LARGE SCALE GENOMIC DNA]</scope>
    <source>
        <strain evidence="3">CCUG 4441</strain>
    </source>
</reference>
<sequence>MITRDDLTDRFGSFEIERLEKNINDPEAVQKAIDDATELINGYVGVRYRLPMPIMLASIGRAVAVVARYYLYKDKPTDTVRQDYEDIIAWLKDVSSGKVKLDFGNGVDDSDQSAFYRTGAFVA</sequence>
<feature type="transmembrane region" description="Helical" evidence="1">
    <location>
        <begin position="52"/>
        <end position="71"/>
    </location>
</feature>
<organism evidence="2 3">
    <name type="scientific">Moraxella lacunata</name>
    <dbReference type="NCBI Taxonomy" id="477"/>
    <lineage>
        <taxon>Bacteria</taxon>
        <taxon>Pseudomonadati</taxon>
        <taxon>Pseudomonadota</taxon>
        <taxon>Gammaproteobacteria</taxon>
        <taxon>Moraxellales</taxon>
        <taxon>Moraxellaceae</taxon>
        <taxon>Moraxella</taxon>
    </lineage>
</organism>
<keyword evidence="1" id="KW-0472">Membrane</keyword>
<accession>A0A1V4GWC2</accession>
<keyword evidence="1" id="KW-1133">Transmembrane helix</keyword>
<dbReference type="Proteomes" id="UP000191025">
    <property type="component" value="Unassembled WGS sequence"/>
</dbReference>
<dbReference type="RefSeq" id="WP_079364026.1">
    <property type="nucleotide sequence ID" value="NZ_MXAN01000048.1"/>
</dbReference>